<accession>A0A815CUN7</accession>
<organism evidence="2 3">
    <name type="scientific">Rotaria sordida</name>
    <dbReference type="NCBI Taxonomy" id="392033"/>
    <lineage>
        <taxon>Eukaryota</taxon>
        <taxon>Metazoa</taxon>
        <taxon>Spiralia</taxon>
        <taxon>Gnathifera</taxon>
        <taxon>Rotifera</taxon>
        <taxon>Eurotatoria</taxon>
        <taxon>Bdelloidea</taxon>
        <taxon>Philodinida</taxon>
        <taxon>Philodinidae</taxon>
        <taxon>Rotaria</taxon>
    </lineage>
</organism>
<dbReference type="AlphaFoldDB" id="A0A815CUN7"/>
<name>A0A815CUN7_9BILA</name>
<evidence type="ECO:0000313" key="3">
    <source>
        <dbReference type="Proteomes" id="UP000663864"/>
    </source>
</evidence>
<reference evidence="2" key="1">
    <citation type="submission" date="2021-02" db="EMBL/GenBank/DDBJ databases">
        <authorList>
            <person name="Nowell W R."/>
        </authorList>
    </citation>
    <scope>NUCLEOTIDE SEQUENCE</scope>
</reference>
<comment type="caution">
    <text evidence="2">The sequence shown here is derived from an EMBL/GenBank/DDBJ whole genome shotgun (WGS) entry which is preliminary data.</text>
</comment>
<evidence type="ECO:0000313" key="2">
    <source>
        <dbReference type="EMBL" id="CAF1292050.1"/>
    </source>
</evidence>
<evidence type="ECO:0000259" key="1">
    <source>
        <dbReference type="Pfam" id="PF10551"/>
    </source>
</evidence>
<dbReference type="Pfam" id="PF10551">
    <property type="entry name" value="MULE"/>
    <property type="match status" value="1"/>
</dbReference>
<dbReference type="EMBL" id="CAJNOT010002181">
    <property type="protein sequence ID" value="CAF1292050.1"/>
    <property type="molecule type" value="Genomic_DNA"/>
</dbReference>
<gene>
    <name evidence="2" type="ORF">ZHD862_LOCUS27504</name>
</gene>
<proteinExistence type="predicted"/>
<sequence>MFNTLLYYRSTSRLIAIKRFVIHQSDGDVGTKIKLFNDKKQFKKTLELFDKYKENDIKNLSSFIITQALKACAQVRDLQRGMIIHRLISSRIKTDCYISTSLIHLYRRIHTDVNFTNILRENGDHNHPANAANTEVRLLQDEVRSRAMNTNESTQNIIDNCLRNASDQMVARLPNFKNIKRNIQRQRQQNDLPKFPLDKNFNIIPPSLTTTFKNEKFLIFDSGPGNNRLLIFASINQLRILEGAEEILIDGTFKALFAVLADKQQQTYQRLINELKNLCPSWNPKLIMVDFEKAEINAFQSSFGTATNSVGMSACFFHLQK</sequence>
<dbReference type="InterPro" id="IPR018289">
    <property type="entry name" value="MULE_transposase_dom"/>
</dbReference>
<feature type="non-terminal residue" evidence="2">
    <location>
        <position position="1"/>
    </location>
</feature>
<protein>
    <recommendedName>
        <fullName evidence="1">MULE transposase domain-containing protein</fullName>
    </recommendedName>
</protein>
<feature type="domain" description="MULE transposase" evidence="1">
    <location>
        <begin position="252"/>
        <end position="320"/>
    </location>
</feature>
<dbReference type="Proteomes" id="UP000663864">
    <property type="component" value="Unassembled WGS sequence"/>
</dbReference>